<dbReference type="InterPro" id="IPR036390">
    <property type="entry name" value="WH_DNA-bd_sf"/>
</dbReference>
<evidence type="ECO:0000259" key="4">
    <source>
        <dbReference type="PROSITE" id="PS50995"/>
    </source>
</evidence>
<keyword evidence="1" id="KW-0805">Transcription regulation</keyword>
<dbReference type="InterPro" id="IPR000835">
    <property type="entry name" value="HTH_MarR-typ"/>
</dbReference>
<keyword evidence="6" id="KW-1185">Reference proteome</keyword>
<dbReference type="CDD" id="cd00090">
    <property type="entry name" value="HTH_ARSR"/>
    <property type="match status" value="1"/>
</dbReference>
<dbReference type="Proteomes" id="UP000271031">
    <property type="component" value="Unassembled WGS sequence"/>
</dbReference>
<evidence type="ECO:0000256" key="1">
    <source>
        <dbReference type="ARBA" id="ARBA00023015"/>
    </source>
</evidence>
<gene>
    <name evidence="5" type="ORF">EDM56_04250</name>
</gene>
<protein>
    <submittedName>
        <fullName evidence="5">MarR family transcriptional regulator</fullName>
    </submittedName>
</protein>
<dbReference type="InterPro" id="IPR011991">
    <property type="entry name" value="ArsR-like_HTH"/>
</dbReference>
<comment type="caution">
    <text evidence="5">The sequence shown here is derived from an EMBL/GenBank/DDBJ whole genome shotgun (WGS) entry which is preliminary data.</text>
</comment>
<dbReference type="SMART" id="SM00347">
    <property type="entry name" value="HTH_MARR"/>
    <property type="match status" value="1"/>
</dbReference>
<feature type="domain" description="HTH marR-type" evidence="4">
    <location>
        <begin position="1"/>
        <end position="138"/>
    </location>
</feature>
<dbReference type="Pfam" id="PF01047">
    <property type="entry name" value="MarR"/>
    <property type="match status" value="1"/>
</dbReference>
<reference evidence="5 6" key="1">
    <citation type="submission" date="2018-10" db="EMBL/GenBank/DDBJ databases">
        <title>Phylogenomics of Brevibacillus.</title>
        <authorList>
            <person name="Dunlap C."/>
        </authorList>
    </citation>
    <scope>NUCLEOTIDE SEQUENCE [LARGE SCALE GENOMIC DNA]</scope>
    <source>
        <strain evidence="5 6">JCM 15716</strain>
    </source>
</reference>
<sequence>MDLHAIVKEMNEANYAMNVMILQEYQDALDTEITAKQTILLELVHKHTQLTVSEIAEKMKVSASAVSQIISKLEKAGYVRREINLQNRREILVRLDELGIQYFIKEEMVDRNVVERFYSQLDVEEVVTMKNIVLKLKGIVERELGRDKEAGGE</sequence>
<proteinExistence type="predicted"/>
<dbReference type="SUPFAM" id="SSF46785">
    <property type="entry name" value="Winged helix' DNA-binding domain"/>
    <property type="match status" value="1"/>
</dbReference>
<dbReference type="PANTHER" id="PTHR42756">
    <property type="entry name" value="TRANSCRIPTIONAL REGULATOR, MARR"/>
    <property type="match status" value="1"/>
</dbReference>
<dbReference type="GO" id="GO:0003677">
    <property type="term" value="F:DNA binding"/>
    <property type="evidence" value="ECO:0007669"/>
    <property type="project" value="UniProtKB-KW"/>
</dbReference>
<dbReference type="PROSITE" id="PS50995">
    <property type="entry name" value="HTH_MARR_2"/>
    <property type="match status" value="1"/>
</dbReference>
<dbReference type="Gene3D" id="1.10.10.10">
    <property type="entry name" value="Winged helix-like DNA-binding domain superfamily/Winged helix DNA-binding domain"/>
    <property type="match status" value="1"/>
</dbReference>
<dbReference type="EMBL" id="RHHQ01000004">
    <property type="protein sequence ID" value="RNB92061.1"/>
    <property type="molecule type" value="Genomic_DNA"/>
</dbReference>
<dbReference type="OrthoDB" id="2355600at2"/>
<accession>A0A3M8DXV5</accession>
<evidence type="ECO:0000256" key="2">
    <source>
        <dbReference type="ARBA" id="ARBA00023125"/>
    </source>
</evidence>
<dbReference type="InterPro" id="IPR036388">
    <property type="entry name" value="WH-like_DNA-bd_sf"/>
</dbReference>
<organism evidence="5 6">
    <name type="scientific">Brevibacillus fluminis</name>
    <dbReference type="NCBI Taxonomy" id="511487"/>
    <lineage>
        <taxon>Bacteria</taxon>
        <taxon>Bacillati</taxon>
        <taxon>Bacillota</taxon>
        <taxon>Bacilli</taxon>
        <taxon>Bacillales</taxon>
        <taxon>Paenibacillaceae</taxon>
        <taxon>Brevibacillus</taxon>
    </lineage>
</organism>
<evidence type="ECO:0000313" key="5">
    <source>
        <dbReference type="EMBL" id="RNB92061.1"/>
    </source>
</evidence>
<keyword evidence="3" id="KW-0804">Transcription</keyword>
<keyword evidence="2" id="KW-0238">DNA-binding</keyword>
<evidence type="ECO:0000256" key="3">
    <source>
        <dbReference type="ARBA" id="ARBA00023163"/>
    </source>
</evidence>
<name>A0A3M8DXV5_9BACL</name>
<dbReference type="AlphaFoldDB" id="A0A3M8DXV5"/>
<dbReference type="PRINTS" id="PR00598">
    <property type="entry name" value="HTHMARR"/>
</dbReference>
<dbReference type="GO" id="GO:0003700">
    <property type="term" value="F:DNA-binding transcription factor activity"/>
    <property type="evidence" value="ECO:0007669"/>
    <property type="project" value="InterPro"/>
</dbReference>
<evidence type="ECO:0000313" key="6">
    <source>
        <dbReference type="Proteomes" id="UP000271031"/>
    </source>
</evidence>
<dbReference type="PANTHER" id="PTHR42756:SF1">
    <property type="entry name" value="TRANSCRIPTIONAL REPRESSOR OF EMRAB OPERON"/>
    <property type="match status" value="1"/>
</dbReference>